<organism evidence="1">
    <name type="scientific">viral metagenome</name>
    <dbReference type="NCBI Taxonomy" id="1070528"/>
    <lineage>
        <taxon>unclassified sequences</taxon>
        <taxon>metagenomes</taxon>
        <taxon>organismal metagenomes</taxon>
    </lineage>
</organism>
<dbReference type="AlphaFoldDB" id="A0A6C0BEA1"/>
<evidence type="ECO:0000313" key="1">
    <source>
        <dbReference type="EMBL" id="QHS89909.1"/>
    </source>
</evidence>
<name>A0A6C0BEA1_9ZZZZ</name>
<accession>A0A6C0BEA1</accession>
<sequence>MSIIFRNKNTNEEKVFNMSSNSLLIISEEENKNSTHYIPEYEEDSSDECFSFVIRKIGTYITSGGMKYGIGAKYSSYSDRKESLDEEDQNNKLKDSIIRMYQFENLNDLTIHDPSFLYDEVKKMTI</sequence>
<reference evidence="1" key="1">
    <citation type="journal article" date="2020" name="Nature">
        <title>Giant virus diversity and host interactions through global metagenomics.</title>
        <authorList>
            <person name="Schulz F."/>
            <person name="Roux S."/>
            <person name="Paez-Espino D."/>
            <person name="Jungbluth S."/>
            <person name="Walsh D.A."/>
            <person name="Denef V.J."/>
            <person name="McMahon K.D."/>
            <person name="Konstantinidis K.T."/>
            <person name="Eloe-Fadrosh E.A."/>
            <person name="Kyrpides N.C."/>
            <person name="Woyke T."/>
        </authorList>
    </citation>
    <scope>NUCLEOTIDE SEQUENCE</scope>
    <source>
        <strain evidence="1">GVMAG-M-3300010160-4</strain>
    </source>
</reference>
<protein>
    <submittedName>
        <fullName evidence="1">Uncharacterized protein</fullName>
    </submittedName>
</protein>
<dbReference type="EMBL" id="MN739121">
    <property type="protein sequence ID" value="QHS89909.1"/>
    <property type="molecule type" value="Genomic_DNA"/>
</dbReference>
<proteinExistence type="predicted"/>